<dbReference type="InterPro" id="IPR003593">
    <property type="entry name" value="AAA+_ATPase"/>
</dbReference>
<dbReference type="GO" id="GO:0098796">
    <property type="term" value="C:membrane protein complex"/>
    <property type="evidence" value="ECO:0007669"/>
    <property type="project" value="UniProtKB-ARBA"/>
</dbReference>
<reference evidence="7" key="1">
    <citation type="journal article" date="2017" name="Proc. Natl. Acad. Sci. U.S.A.">
        <title>Simulation of Deepwater Horizon oil plume reveals substrate specialization within a complex community of hydrocarbon-degraders.</title>
        <authorList>
            <person name="Hu P."/>
            <person name="Dubinsky E.A."/>
            <person name="Probst A.J."/>
            <person name="Wang J."/>
            <person name="Sieber C.M.K."/>
            <person name="Tom L.M."/>
            <person name="Gardinali P."/>
            <person name="Banfield J.F."/>
            <person name="Atlas R.M."/>
            <person name="Andersen G.L."/>
        </authorList>
    </citation>
    <scope>NUCLEOTIDE SEQUENCE [LARGE SCALE GENOMIC DNA]</scope>
</reference>
<dbReference type="Gene3D" id="3.40.50.300">
    <property type="entry name" value="P-loop containing nucleotide triphosphate hydrolases"/>
    <property type="match status" value="1"/>
</dbReference>
<dbReference type="InterPro" id="IPR017871">
    <property type="entry name" value="ABC_transporter-like_CS"/>
</dbReference>
<dbReference type="CDD" id="cd03255">
    <property type="entry name" value="ABC_MJ0796_LolCDE_FtsE"/>
    <property type="match status" value="1"/>
</dbReference>
<dbReference type="Pfam" id="PF00005">
    <property type="entry name" value="ABC_tran"/>
    <property type="match status" value="1"/>
</dbReference>
<dbReference type="Proteomes" id="UP000196531">
    <property type="component" value="Unassembled WGS sequence"/>
</dbReference>
<dbReference type="FunFam" id="3.40.50.300:FF:000032">
    <property type="entry name" value="Export ABC transporter ATP-binding protein"/>
    <property type="match status" value="1"/>
</dbReference>
<dbReference type="AlphaFoldDB" id="A0A1Y5F885"/>
<dbReference type="GO" id="GO:0016887">
    <property type="term" value="F:ATP hydrolysis activity"/>
    <property type="evidence" value="ECO:0007669"/>
    <property type="project" value="InterPro"/>
</dbReference>
<keyword evidence="1" id="KW-0813">Transport</keyword>
<evidence type="ECO:0000313" key="6">
    <source>
        <dbReference type="EMBL" id="OUR97093.1"/>
    </source>
</evidence>
<dbReference type="EMBL" id="MAAO01000006">
    <property type="protein sequence ID" value="OUR97093.1"/>
    <property type="molecule type" value="Genomic_DNA"/>
</dbReference>
<dbReference type="InterPro" id="IPR003439">
    <property type="entry name" value="ABC_transporter-like_ATP-bd"/>
</dbReference>
<protein>
    <submittedName>
        <fullName evidence="6">ABC transporter ATP-binding protein</fullName>
    </submittedName>
</protein>
<dbReference type="PROSITE" id="PS00211">
    <property type="entry name" value="ABC_TRANSPORTER_1"/>
    <property type="match status" value="1"/>
</dbReference>
<evidence type="ECO:0000256" key="4">
    <source>
        <dbReference type="ARBA" id="ARBA00038388"/>
    </source>
</evidence>
<evidence type="ECO:0000259" key="5">
    <source>
        <dbReference type="PROSITE" id="PS50893"/>
    </source>
</evidence>
<comment type="similarity">
    <text evidence="4">Belongs to the ABC transporter superfamily. Macrolide exporter (TC 3.A.1.122) family.</text>
</comment>
<dbReference type="PROSITE" id="PS50893">
    <property type="entry name" value="ABC_TRANSPORTER_2"/>
    <property type="match status" value="1"/>
</dbReference>
<proteinExistence type="inferred from homology"/>
<keyword evidence="2" id="KW-0547">Nucleotide-binding</keyword>
<keyword evidence="3 6" id="KW-0067">ATP-binding</keyword>
<name>A0A1Y5F885_9BACT</name>
<dbReference type="GO" id="GO:0022857">
    <property type="term" value="F:transmembrane transporter activity"/>
    <property type="evidence" value="ECO:0007669"/>
    <property type="project" value="UniProtKB-ARBA"/>
</dbReference>
<evidence type="ECO:0000256" key="3">
    <source>
        <dbReference type="ARBA" id="ARBA00022840"/>
    </source>
</evidence>
<dbReference type="SUPFAM" id="SSF52540">
    <property type="entry name" value="P-loop containing nucleoside triphosphate hydrolases"/>
    <property type="match status" value="1"/>
</dbReference>
<dbReference type="InterPro" id="IPR027417">
    <property type="entry name" value="P-loop_NTPase"/>
</dbReference>
<dbReference type="SMART" id="SM00382">
    <property type="entry name" value="AAA"/>
    <property type="match status" value="1"/>
</dbReference>
<evidence type="ECO:0000313" key="7">
    <source>
        <dbReference type="Proteomes" id="UP000196531"/>
    </source>
</evidence>
<sequence>MILECQKVQKEFLQGQNKIEVLKGVNLCVDQGETVAILGVSGSGKSTLLSILSGIESPDRGSILFSDADITNYSQEQLTKIRSTSIGVIFQQFHLIEHLNALENVMLSLEILGDKNALERAKSLLTKVGLEGRFNHFPSQLSGGERQRVAIARAIAINPKLLLADEPSGSLDEETGQKVMDLLFDLVETEKMALILVTHEKKLASRCQRTLHLESGILHSEK</sequence>
<evidence type="ECO:0000256" key="2">
    <source>
        <dbReference type="ARBA" id="ARBA00022741"/>
    </source>
</evidence>
<comment type="caution">
    <text evidence="6">The sequence shown here is derived from an EMBL/GenBank/DDBJ whole genome shotgun (WGS) entry which is preliminary data.</text>
</comment>
<dbReference type="GO" id="GO:0005524">
    <property type="term" value="F:ATP binding"/>
    <property type="evidence" value="ECO:0007669"/>
    <property type="project" value="UniProtKB-KW"/>
</dbReference>
<evidence type="ECO:0000256" key="1">
    <source>
        <dbReference type="ARBA" id="ARBA00022448"/>
    </source>
</evidence>
<organism evidence="6 7">
    <name type="scientific">Halobacteriovorax marinus</name>
    <dbReference type="NCBI Taxonomy" id="97084"/>
    <lineage>
        <taxon>Bacteria</taxon>
        <taxon>Pseudomonadati</taxon>
        <taxon>Bdellovibrionota</taxon>
        <taxon>Bacteriovoracia</taxon>
        <taxon>Bacteriovoracales</taxon>
        <taxon>Halobacteriovoraceae</taxon>
        <taxon>Halobacteriovorax</taxon>
    </lineage>
</organism>
<dbReference type="PANTHER" id="PTHR42798:SF2">
    <property type="entry name" value="ABC TRANSPORTER ATP-BINDING PROTEIN MG467-RELATED"/>
    <property type="match status" value="1"/>
</dbReference>
<dbReference type="InterPro" id="IPR017911">
    <property type="entry name" value="MacB-like_ATP-bd"/>
</dbReference>
<accession>A0A1Y5F885</accession>
<feature type="domain" description="ABC transporter" evidence="5">
    <location>
        <begin position="3"/>
        <end position="222"/>
    </location>
</feature>
<gene>
    <name evidence="6" type="ORF">A9Q84_12240</name>
</gene>
<dbReference type="PANTHER" id="PTHR42798">
    <property type="entry name" value="LIPOPROTEIN-RELEASING SYSTEM ATP-BINDING PROTEIN LOLD"/>
    <property type="match status" value="1"/>
</dbReference>